<dbReference type="Gene3D" id="3.90.180.10">
    <property type="entry name" value="Medium-chain alcohol dehydrogenases, catalytic domain"/>
    <property type="match status" value="1"/>
</dbReference>
<organism evidence="2 3">
    <name type="scientific">Halanaerobium kushneri</name>
    <dbReference type="NCBI Taxonomy" id="56779"/>
    <lineage>
        <taxon>Bacteria</taxon>
        <taxon>Bacillati</taxon>
        <taxon>Bacillota</taxon>
        <taxon>Clostridia</taxon>
        <taxon>Halanaerobiales</taxon>
        <taxon>Halanaerobiaceae</taxon>
        <taxon>Halanaerobium</taxon>
    </lineage>
</organism>
<evidence type="ECO:0000259" key="1">
    <source>
        <dbReference type="SMART" id="SM00829"/>
    </source>
</evidence>
<dbReference type="InterPro" id="IPR052733">
    <property type="entry name" value="Chloroplast_QOR"/>
</dbReference>
<dbReference type="RefSeq" id="WP_200805208.1">
    <property type="nucleotide sequence ID" value="NZ_FTNC01000001.1"/>
</dbReference>
<keyword evidence="3" id="KW-1185">Reference proteome</keyword>
<protein>
    <submittedName>
        <fullName evidence="2">NADPH:quinone reductase</fullName>
    </submittedName>
</protein>
<dbReference type="SMART" id="SM00829">
    <property type="entry name" value="PKS_ER"/>
    <property type="match status" value="1"/>
</dbReference>
<feature type="domain" description="Enoyl reductase (ER)" evidence="1">
    <location>
        <begin position="15"/>
        <end position="322"/>
    </location>
</feature>
<dbReference type="InterPro" id="IPR036291">
    <property type="entry name" value="NAD(P)-bd_dom_sf"/>
</dbReference>
<dbReference type="GO" id="GO:0016491">
    <property type="term" value="F:oxidoreductase activity"/>
    <property type="evidence" value="ECO:0007669"/>
    <property type="project" value="InterPro"/>
</dbReference>
<dbReference type="Proteomes" id="UP000185669">
    <property type="component" value="Unassembled WGS sequence"/>
</dbReference>
<dbReference type="InterPro" id="IPR013154">
    <property type="entry name" value="ADH-like_N"/>
</dbReference>
<proteinExistence type="predicted"/>
<accession>A0A1N6PM59</accession>
<dbReference type="CDD" id="cd08267">
    <property type="entry name" value="MDR1"/>
    <property type="match status" value="1"/>
</dbReference>
<dbReference type="InterPro" id="IPR020843">
    <property type="entry name" value="ER"/>
</dbReference>
<evidence type="ECO:0000313" key="3">
    <source>
        <dbReference type="Proteomes" id="UP000185669"/>
    </source>
</evidence>
<name>A0A1N6PM59_9FIRM</name>
<dbReference type="Pfam" id="PF08240">
    <property type="entry name" value="ADH_N"/>
    <property type="match status" value="1"/>
</dbReference>
<dbReference type="EMBL" id="FTNC01000001">
    <property type="protein sequence ID" value="SIQ05445.1"/>
    <property type="molecule type" value="Genomic_DNA"/>
</dbReference>
<dbReference type="PANTHER" id="PTHR44013:SF1">
    <property type="entry name" value="ZINC-TYPE ALCOHOL DEHYDROGENASE-LIKE PROTEIN C16A3.02C"/>
    <property type="match status" value="1"/>
</dbReference>
<dbReference type="SUPFAM" id="SSF51735">
    <property type="entry name" value="NAD(P)-binding Rossmann-fold domains"/>
    <property type="match status" value="1"/>
</dbReference>
<gene>
    <name evidence="2" type="ORF">SAMN05421834_101141</name>
</gene>
<reference evidence="3" key="1">
    <citation type="submission" date="2017-01" db="EMBL/GenBank/DDBJ databases">
        <authorList>
            <person name="Varghese N."/>
            <person name="Submissions S."/>
        </authorList>
    </citation>
    <scope>NUCLEOTIDE SEQUENCE [LARGE SCALE GENOMIC DNA]</scope>
    <source>
        <strain evidence="3">ATCC 700103</strain>
    </source>
</reference>
<dbReference type="InterPro" id="IPR011032">
    <property type="entry name" value="GroES-like_sf"/>
</dbReference>
<evidence type="ECO:0000313" key="2">
    <source>
        <dbReference type="EMBL" id="SIQ05445.1"/>
    </source>
</evidence>
<dbReference type="Pfam" id="PF13602">
    <property type="entry name" value="ADH_zinc_N_2"/>
    <property type="match status" value="1"/>
</dbReference>
<dbReference type="Gene3D" id="3.40.50.720">
    <property type="entry name" value="NAD(P)-binding Rossmann-like Domain"/>
    <property type="match status" value="1"/>
</dbReference>
<dbReference type="SUPFAM" id="SSF50129">
    <property type="entry name" value="GroES-like"/>
    <property type="match status" value="1"/>
</dbReference>
<dbReference type="PANTHER" id="PTHR44013">
    <property type="entry name" value="ZINC-TYPE ALCOHOL DEHYDROGENASE-LIKE PROTEIN C16A3.02C"/>
    <property type="match status" value="1"/>
</dbReference>
<dbReference type="AlphaFoldDB" id="A0A1N6PM59"/>
<dbReference type="STRING" id="56779.SAMN05421834_101141"/>
<sequence length="325" mass="35504">MESNKMKAAYRKEYGAPESLKIKELEIPKIKGNELLIKVHAATVNRTDCAVLSGSPYIMRIFTGLLKPKLSITGTDFAGEIKAVGNKVDSFKVGDRVFGFNDSGLASHSQYMKISADKALSLIPEKSSYEEAAASLEGVHYAYNFIKKVEINEGDKVLINGATGAIGSALVQLAKYNDAYVTAVGNSKNIELMKSLGADKVIDYQTEDFTEDKLKYQYIFDAVGKSSFAKCKNILKADGVYISSELGSLGENLFLALITKISSGKKVIFPVPSDIKGSIEFIKKLIEEDKFKAVIDRKFPLEKISEAFTYTAGGQKTGNVVLKIN</sequence>